<sequence length="373" mass="40362">MTKFFLYGYYGFGNVGDDLLLAAIIRRLRKAVPDASFAVRSLHPVAELQSRDIEFTCQERILLQSNLPKWRRLLDYLSANWRALAGCRAMVFGGGTLFHARGGALTNLLLIFLAVLQARLRGVRVFVLGAGVAEMPGVAARLLMAAILALSEDFAVRDASSWRHCRQVFGGKHVRRTADLVFSLQLPAVPTTSAGKTIGVTLAASDIGSAIGAYPQFFTALAADLASLRDNGWSIRLLSFQELDDPQAGVSDTQLLQAIGIEGERVELQRVSSDPEALCRQFAELDIVVGMRFHGLVMAALLGLPFVGIGRDSKLSDFCQDAGMPFLSLSDVNAGQIAETILAAAGRMLDSANLASWQALSAENFGPIEEYLK</sequence>
<evidence type="ECO:0000259" key="1">
    <source>
        <dbReference type="Pfam" id="PF04230"/>
    </source>
</evidence>
<name>A0A177N7C5_9GAMM</name>
<protein>
    <recommendedName>
        <fullName evidence="1">Polysaccharide pyruvyl transferase domain-containing protein</fullName>
    </recommendedName>
</protein>
<dbReference type="Proteomes" id="UP000077857">
    <property type="component" value="Unassembled WGS sequence"/>
</dbReference>
<dbReference type="InterPro" id="IPR007345">
    <property type="entry name" value="Polysacch_pyruvyl_Trfase"/>
</dbReference>
<dbReference type="AlphaFoldDB" id="A0A177N7C5"/>
<organism evidence="2 3">
    <name type="scientific">Methylomonas koyamae</name>
    <dbReference type="NCBI Taxonomy" id="702114"/>
    <lineage>
        <taxon>Bacteria</taxon>
        <taxon>Pseudomonadati</taxon>
        <taxon>Pseudomonadota</taxon>
        <taxon>Gammaproteobacteria</taxon>
        <taxon>Methylococcales</taxon>
        <taxon>Methylococcaceae</taxon>
        <taxon>Methylomonas</taxon>
    </lineage>
</organism>
<evidence type="ECO:0000313" key="2">
    <source>
        <dbReference type="EMBL" id="OAI13857.1"/>
    </source>
</evidence>
<dbReference type="EMBL" id="LUUJ01000095">
    <property type="protein sequence ID" value="OAI13857.1"/>
    <property type="molecule type" value="Genomic_DNA"/>
</dbReference>
<dbReference type="PANTHER" id="PTHR36836:SF1">
    <property type="entry name" value="COLANIC ACID BIOSYNTHESIS PROTEIN WCAK"/>
    <property type="match status" value="1"/>
</dbReference>
<gene>
    <name evidence="2" type="ORF">A1507_16360</name>
</gene>
<evidence type="ECO:0000313" key="3">
    <source>
        <dbReference type="Proteomes" id="UP000077857"/>
    </source>
</evidence>
<proteinExistence type="predicted"/>
<dbReference type="Pfam" id="PF04230">
    <property type="entry name" value="PS_pyruv_trans"/>
    <property type="match status" value="1"/>
</dbReference>
<reference evidence="2 3" key="1">
    <citation type="submission" date="2016-03" db="EMBL/GenBank/DDBJ databases">
        <authorList>
            <person name="Ploux O."/>
        </authorList>
    </citation>
    <scope>NUCLEOTIDE SEQUENCE [LARGE SCALE GENOMIC DNA]</scope>
    <source>
        <strain evidence="2 3">R-45378</strain>
    </source>
</reference>
<accession>A0A177N7C5</accession>
<dbReference type="PANTHER" id="PTHR36836">
    <property type="entry name" value="COLANIC ACID BIOSYNTHESIS PROTEIN WCAK"/>
    <property type="match status" value="1"/>
</dbReference>
<dbReference type="RefSeq" id="WP_064041296.1">
    <property type="nucleotide sequence ID" value="NZ_LUUJ01000095.1"/>
</dbReference>
<feature type="domain" description="Polysaccharide pyruvyl transferase" evidence="1">
    <location>
        <begin position="14"/>
        <end position="313"/>
    </location>
</feature>
<comment type="caution">
    <text evidence="2">The sequence shown here is derived from an EMBL/GenBank/DDBJ whole genome shotgun (WGS) entry which is preliminary data.</text>
</comment>